<evidence type="ECO:0000256" key="4">
    <source>
        <dbReference type="ARBA" id="ARBA00022475"/>
    </source>
</evidence>
<evidence type="ECO:0000256" key="9">
    <source>
        <dbReference type="ARBA" id="ARBA00022833"/>
    </source>
</evidence>
<organism evidence="15 16">
    <name type="scientific">Dongia mobilis</name>
    <dbReference type="NCBI Taxonomy" id="578943"/>
    <lineage>
        <taxon>Bacteria</taxon>
        <taxon>Pseudomonadati</taxon>
        <taxon>Pseudomonadota</taxon>
        <taxon>Alphaproteobacteria</taxon>
        <taxon>Rhodospirillales</taxon>
        <taxon>Dongiaceae</taxon>
        <taxon>Dongia</taxon>
    </lineage>
</organism>
<proteinExistence type="inferred from homology"/>
<evidence type="ECO:0000256" key="10">
    <source>
        <dbReference type="ARBA" id="ARBA00022989"/>
    </source>
</evidence>
<dbReference type="PANTHER" id="PTHR35864:SF1">
    <property type="entry name" value="ZINC METALLOPROTEASE YWHC-RELATED"/>
    <property type="match status" value="1"/>
</dbReference>
<gene>
    <name evidence="15" type="ORF">A8950_2951</name>
</gene>
<evidence type="ECO:0000313" key="16">
    <source>
        <dbReference type="Proteomes" id="UP000295783"/>
    </source>
</evidence>
<dbReference type="CDD" id="cd06158">
    <property type="entry name" value="S2P-M50_like_1"/>
    <property type="match status" value="1"/>
</dbReference>
<dbReference type="InterPro" id="IPR044537">
    <property type="entry name" value="Rip2-like"/>
</dbReference>
<evidence type="ECO:0000256" key="3">
    <source>
        <dbReference type="ARBA" id="ARBA00007931"/>
    </source>
</evidence>
<keyword evidence="9" id="KW-0862">Zinc</keyword>
<evidence type="ECO:0000256" key="8">
    <source>
        <dbReference type="ARBA" id="ARBA00022801"/>
    </source>
</evidence>
<feature type="transmembrane region" description="Helical" evidence="13">
    <location>
        <begin position="141"/>
        <end position="161"/>
    </location>
</feature>
<reference evidence="15 16" key="1">
    <citation type="submission" date="2019-03" db="EMBL/GenBank/DDBJ databases">
        <title>Genomic Encyclopedia of Type Strains, Phase III (KMG-III): the genomes of soil and plant-associated and newly described type strains.</title>
        <authorList>
            <person name="Whitman W."/>
        </authorList>
    </citation>
    <scope>NUCLEOTIDE SEQUENCE [LARGE SCALE GENOMIC DNA]</scope>
    <source>
        <strain evidence="15 16">CGMCC 1.7660</strain>
    </source>
</reference>
<keyword evidence="8" id="KW-0378">Hydrolase</keyword>
<feature type="transmembrane region" description="Helical" evidence="13">
    <location>
        <begin position="99"/>
        <end position="121"/>
    </location>
</feature>
<sequence length="232" mass="25186">MSGAEIGSFLQTASTWVLPVLLAITIHEASHGYVAWRLGDDTAYRLGRVTFNPFRHIDPFGTVVLPALLYFSFGIPFGYAKPVPVNFGRLRNPRRDSALVAAAGPGSNLILAVCSALAIYALPLMPEGVDLWAARTLQNSLILNVILALFNMLPLLPLDGGRVLAMALPRQLAIPYMRTERFGMMLILTLVVLLPFIGAQLGTNLSILGWLLHTPTAYVVNLILRLVGIDVG</sequence>
<protein>
    <submittedName>
        <fullName evidence="15">Zn-dependent protease</fullName>
    </submittedName>
</protein>
<name>A0A4R6WJ56_9PROT</name>
<comment type="caution">
    <text evidence="15">The sequence shown here is derived from an EMBL/GenBank/DDBJ whole genome shotgun (WGS) entry which is preliminary data.</text>
</comment>
<dbReference type="InterPro" id="IPR052348">
    <property type="entry name" value="Metallopeptidase_M50B"/>
</dbReference>
<dbReference type="InterPro" id="IPR008915">
    <property type="entry name" value="Peptidase_M50"/>
</dbReference>
<keyword evidence="10 13" id="KW-1133">Transmembrane helix</keyword>
<evidence type="ECO:0000313" key="15">
    <source>
        <dbReference type="EMBL" id="TDQ80422.1"/>
    </source>
</evidence>
<evidence type="ECO:0000259" key="14">
    <source>
        <dbReference type="Pfam" id="PF02163"/>
    </source>
</evidence>
<dbReference type="Proteomes" id="UP000295783">
    <property type="component" value="Unassembled WGS sequence"/>
</dbReference>
<keyword evidence="12 13" id="KW-0472">Membrane</keyword>
<comment type="similarity">
    <text evidence="3">Belongs to the peptidase M50B family.</text>
</comment>
<dbReference type="RefSeq" id="WP_243735658.1">
    <property type="nucleotide sequence ID" value="NZ_SNYW01000011.1"/>
</dbReference>
<evidence type="ECO:0000256" key="6">
    <source>
        <dbReference type="ARBA" id="ARBA00022692"/>
    </source>
</evidence>
<keyword evidence="5 15" id="KW-0645">Protease</keyword>
<keyword evidence="11" id="KW-0482">Metalloprotease</keyword>
<feature type="transmembrane region" description="Helical" evidence="13">
    <location>
        <begin position="207"/>
        <end position="227"/>
    </location>
</feature>
<keyword evidence="4" id="KW-1003">Cell membrane</keyword>
<dbReference type="PANTHER" id="PTHR35864">
    <property type="entry name" value="ZINC METALLOPROTEASE MJ0611-RELATED"/>
    <property type="match status" value="1"/>
</dbReference>
<feature type="transmembrane region" description="Helical" evidence="13">
    <location>
        <begin position="182"/>
        <end position="201"/>
    </location>
</feature>
<evidence type="ECO:0000256" key="1">
    <source>
        <dbReference type="ARBA" id="ARBA00001947"/>
    </source>
</evidence>
<feature type="domain" description="Peptidase M50" evidence="14">
    <location>
        <begin position="136"/>
        <end position="193"/>
    </location>
</feature>
<keyword evidence="16" id="KW-1185">Reference proteome</keyword>
<evidence type="ECO:0000256" key="11">
    <source>
        <dbReference type="ARBA" id="ARBA00023049"/>
    </source>
</evidence>
<evidence type="ECO:0000256" key="12">
    <source>
        <dbReference type="ARBA" id="ARBA00023136"/>
    </source>
</evidence>
<feature type="transmembrane region" description="Helical" evidence="13">
    <location>
        <begin position="60"/>
        <end position="79"/>
    </location>
</feature>
<dbReference type="Pfam" id="PF02163">
    <property type="entry name" value="Peptidase_M50"/>
    <property type="match status" value="1"/>
</dbReference>
<dbReference type="GO" id="GO:0046872">
    <property type="term" value="F:metal ion binding"/>
    <property type="evidence" value="ECO:0007669"/>
    <property type="project" value="UniProtKB-KW"/>
</dbReference>
<dbReference type="GO" id="GO:0008237">
    <property type="term" value="F:metallopeptidase activity"/>
    <property type="evidence" value="ECO:0007669"/>
    <property type="project" value="UniProtKB-KW"/>
</dbReference>
<keyword evidence="7" id="KW-0479">Metal-binding</keyword>
<evidence type="ECO:0000256" key="13">
    <source>
        <dbReference type="SAM" id="Phobius"/>
    </source>
</evidence>
<dbReference type="GO" id="GO:0005886">
    <property type="term" value="C:plasma membrane"/>
    <property type="evidence" value="ECO:0007669"/>
    <property type="project" value="UniProtKB-SubCell"/>
</dbReference>
<evidence type="ECO:0000256" key="5">
    <source>
        <dbReference type="ARBA" id="ARBA00022670"/>
    </source>
</evidence>
<dbReference type="EMBL" id="SNYW01000011">
    <property type="protein sequence ID" value="TDQ80422.1"/>
    <property type="molecule type" value="Genomic_DNA"/>
</dbReference>
<comment type="cofactor">
    <cofactor evidence="1">
        <name>Zn(2+)</name>
        <dbReference type="ChEBI" id="CHEBI:29105"/>
    </cofactor>
</comment>
<keyword evidence="6 13" id="KW-0812">Transmembrane</keyword>
<dbReference type="GO" id="GO:0006508">
    <property type="term" value="P:proteolysis"/>
    <property type="evidence" value="ECO:0007669"/>
    <property type="project" value="UniProtKB-KW"/>
</dbReference>
<dbReference type="AlphaFoldDB" id="A0A4R6WJ56"/>
<accession>A0A4R6WJ56</accession>
<evidence type="ECO:0000256" key="2">
    <source>
        <dbReference type="ARBA" id="ARBA00004651"/>
    </source>
</evidence>
<comment type="subcellular location">
    <subcellularLocation>
        <location evidence="2">Cell membrane</location>
        <topology evidence="2">Multi-pass membrane protein</topology>
    </subcellularLocation>
</comment>
<evidence type="ECO:0000256" key="7">
    <source>
        <dbReference type="ARBA" id="ARBA00022723"/>
    </source>
</evidence>